<dbReference type="InterPro" id="IPR009019">
    <property type="entry name" value="KH_sf_prok-type"/>
</dbReference>
<dbReference type="PANTHER" id="PTHR22648:SF0">
    <property type="entry name" value="TRANSCRIPTION TERMINATION_ANTITERMINATION PROTEIN NUSA"/>
    <property type="match status" value="1"/>
</dbReference>
<dbReference type="NCBIfam" id="TIGR01953">
    <property type="entry name" value="NusA"/>
    <property type="match status" value="1"/>
</dbReference>
<reference evidence="10 11" key="1">
    <citation type="submission" date="2016-10" db="EMBL/GenBank/DDBJ databases">
        <authorList>
            <person name="de Groot N.N."/>
        </authorList>
    </citation>
    <scope>NUCLEOTIDE SEQUENCE [LARGE SCALE GENOMIC DNA]</scope>
    <source>
        <strain evidence="10 11">DSM 22220</strain>
    </source>
</reference>
<dbReference type="InterPro" id="IPR036555">
    <property type="entry name" value="NusA_N_sf"/>
</dbReference>
<evidence type="ECO:0000256" key="3">
    <source>
        <dbReference type="ARBA" id="ARBA00022814"/>
    </source>
</evidence>
<dbReference type="FunFam" id="2.40.50.140:FF:000058">
    <property type="entry name" value="Transcription termination/antitermination protein NusA"/>
    <property type="match status" value="1"/>
</dbReference>
<dbReference type="PANTHER" id="PTHR22648">
    <property type="entry name" value="TRANSCRIPTION TERMINATION FACTOR NUSA"/>
    <property type="match status" value="1"/>
</dbReference>
<sequence>MAITSANQLELLQTAEAVAREKMIEPELVIEAMEDSLARAAKSRYGAEMDIRVAIDRKNGNATFTRVRTVVDEELLENYQAEFTADQAKPYFEPQKNAQNIWLRDGAPVEDFAAGPQIGDVFQEQVPPVELGRIAAQSAKQVILQRVREAERDRQYEEFKDRAGSIINGIVKREEYGNIIVDIGRGEAILRRNEKIGRESYRPNDRIRAYVKDVRRETRGPQIFLSRTDPQFMAELFKMEVPEIYDGVIEIKAVARDPGSRAKIGVISYDNSIDPVGACVGMRGSRVQAVVGELQGEKIDIIPWSEDQATFLVNALQPAEVSKVVVDEDAPRIEVVVPEEQLSLAIGRRGQNVRLASQLTGLDIDILTEEEESRRRQAEFNARTQLFMDSLDLDEFFAQLLVAEGFTNLEEVAYIEQDELLSIDGVDEATAEELQARARDVIEAANREALENARGLGAEDSLIEFEGLTPQMVEALAKDGVKTLEDFATCADWELAGGWTTVDGQRVKDEGLLEPHGISLEEAQDMVMTARVMLGWVDPDELAAAAAADAAEDGDAAADAAPAEDGARTEEAGA</sequence>
<dbReference type="CDD" id="cd22529">
    <property type="entry name" value="KH-II_NusA_rpt2"/>
    <property type="match status" value="1"/>
</dbReference>
<keyword evidence="2 7" id="KW-0963">Cytoplasm</keyword>
<keyword evidence="6 7" id="KW-0804">Transcription</keyword>
<dbReference type="Gene3D" id="3.30.1480.10">
    <property type="entry name" value="NusA, N-terminal domain"/>
    <property type="match status" value="1"/>
</dbReference>
<accession>A0A1G6UQX3</accession>
<dbReference type="Proteomes" id="UP000199344">
    <property type="component" value="Unassembled WGS sequence"/>
</dbReference>
<name>A0A1G6UQX3_9RHOB</name>
<dbReference type="STRING" id="591205.SAMN05421538_101610"/>
<dbReference type="Pfam" id="PF13184">
    <property type="entry name" value="KH_NusA_1st"/>
    <property type="match status" value="1"/>
</dbReference>
<comment type="function">
    <text evidence="7">Participates in both transcription termination and antitermination.</text>
</comment>
<dbReference type="InterPro" id="IPR003029">
    <property type="entry name" value="S1_domain"/>
</dbReference>
<keyword evidence="11" id="KW-1185">Reference proteome</keyword>
<dbReference type="HAMAP" id="MF_00945_B">
    <property type="entry name" value="NusA_B"/>
    <property type="match status" value="1"/>
</dbReference>
<protein>
    <recommendedName>
        <fullName evidence="7">Transcription termination/antitermination protein NusA</fullName>
    </recommendedName>
</protein>
<dbReference type="GO" id="GO:0003700">
    <property type="term" value="F:DNA-binding transcription factor activity"/>
    <property type="evidence" value="ECO:0007669"/>
    <property type="project" value="InterPro"/>
</dbReference>
<dbReference type="CDD" id="cd02134">
    <property type="entry name" value="KH-II_NusA_rpt1"/>
    <property type="match status" value="1"/>
</dbReference>
<dbReference type="SUPFAM" id="SSF54814">
    <property type="entry name" value="Prokaryotic type KH domain (KH-domain type II)"/>
    <property type="match status" value="2"/>
</dbReference>
<comment type="similarity">
    <text evidence="7">Belongs to the NusA family.</text>
</comment>
<evidence type="ECO:0000256" key="8">
    <source>
        <dbReference type="SAM" id="MobiDB-lite"/>
    </source>
</evidence>
<evidence type="ECO:0000259" key="9">
    <source>
        <dbReference type="PROSITE" id="PS50126"/>
    </source>
</evidence>
<comment type="subunit">
    <text evidence="7">Monomer. Binds directly to the core enzyme of the DNA-dependent RNA polymerase and to nascent RNA.</text>
</comment>
<dbReference type="SMART" id="SM00322">
    <property type="entry name" value="KH"/>
    <property type="match status" value="2"/>
</dbReference>
<dbReference type="Pfam" id="PF14520">
    <property type="entry name" value="HHH_5"/>
    <property type="match status" value="1"/>
</dbReference>
<dbReference type="InterPro" id="IPR025249">
    <property type="entry name" value="TF_NusA_KH_1st"/>
</dbReference>
<dbReference type="SUPFAM" id="SSF69705">
    <property type="entry name" value="Transcription factor NusA, N-terminal domain"/>
    <property type="match status" value="1"/>
</dbReference>
<keyword evidence="4 7" id="KW-0694">RNA-binding</keyword>
<gene>
    <name evidence="7" type="primary">nusA</name>
    <name evidence="10" type="ORF">SAMN05421538_101610</name>
</gene>
<dbReference type="GO" id="GO:0003723">
    <property type="term" value="F:RNA binding"/>
    <property type="evidence" value="ECO:0007669"/>
    <property type="project" value="UniProtKB-UniRule"/>
</dbReference>
<evidence type="ECO:0000256" key="2">
    <source>
        <dbReference type="ARBA" id="ARBA00022490"/>
    </source>
</evidence>
<dbReference type="InterPro" id="IPR030842">
    <property type="entry name" value="TF_NusA_bacterial"/>
</dbReference>
<evidence type="ECO:0000256" key="6">
    <source>
        <dbReference type="ARBA" id="ARBA00023163"/>
    </source>
</evidence>
<dbReference type="AlphaFoldDB" id="A0A1G6UQX3"/>
<keyword evidence="5 7" id="KW-0805">Transcription regulation</keyword>
<dbReference type="EMBL" id="FNAH01000001">
    <property type="protein sequence ID" value="SDD43742.1"/>
    <property type="molecule type" value="Genomic_DNA"/>
</dbReference>
<keyword evidence="3 7" id="KW-0889">Transcription antitermination</keyword>
<proteinExistence type="inferred from homology"/>
<dbReference type="InterPro" id="IPR058582">
    <property type="entry name" value="KH_NusA_2nd"/>
</dbReference>
<dbReference type="Gene3D" id="3.30.300.20">
    <property type="match status" value="2"/>
</dbReference>
<dbReference type="SUPFAM" id="SSF50249">
    <property type="entry name" value="Nucleic acid-binding proteins"/>
    <property type="match status" value="1"/>
</dbReference>
<dbReference type="NCBIfam" id="TIGR01954">
    <property type="entry name" value="nusA_Cterm_rpt"/>
    <property type="match status" value="1"/>
</dbReference>
<comment type="subcellular location">
    <subcellularLocation>
        <location evidence="7">Cytoplasm</location>
    </subcellularLocation>
</comment>
<dbReference type="Gene3D" id="1.10.150.20">
    <property type="entry name" value="5' to 3' exonuclease, C-terminal subdomain"/>
    <property type="match status" value="2"/>
</dbReference>
<dbReference type="InterPro" id="IPR015946">
    <property type="entry name" value="KH_dom-like_a/b"/>
</dbReference>
<dbReference type="SUPFAM" id="SSF47794">
    <property type="entry name" value="Rad51 N-terminal domain-like"/>
    <property type="match status" value="1"/>
</dbReference>
<evidence type="ECO:0000256" key="1">
    <source>
        <dbReference type="ARBA" id="ARBA00022472"/>
    </source>
</evidence>
<evidence type="ECO:0000313" key="10">
    <source>
        <dbReference type="EMBL" id="SDD43742.1"/>
    </source>
</evidence>
<evidence type="ECO:0000313" key="11">
    <source>
        <dbReference type="Proteomes" id="UP000199344"/>
    </source>
</evidence>
<dbReference type="InterPro" id="IPR004087">
    <property type="entry name" value="KH_dom"/>
</dbReference>
<dbReference type="Gene3D" id="2.40.50.140">
    <property type="entry name" value="Nucleic acid-binding proteins"/>
    <property type="match status" value="1"/>
</dbReference>
<feature type="region of interest" description="Disordered" evidence="8">
    <location>
        <begin position="547"/>
        <end position="574"/>
    </location>
</feature>
<evidence type="ECO:0000256" key="4">
    <source>
        <dbReference type="ARBA" id="ARBA00022884"/>
    </source>
</evidence>
<evidence type="ECO:0000256" key="7">
    <source>
        <dbReference type="HAMAP-Rule" id="MF_00945"/>
    </source>
</evidence>
<dbReference type="GO" id="GO:0000166">
    <property type="term" value="F:nucleotide binding"/>
    <property type="evidence" value="ECO:0007669"/>
    <property type="project" value="InterPro"/>
</dbReference>
<dbReference type="GO" id="GO:0031564">
    <property type="term" value="P:transcription antitermination"/>
    <property type="evidence" value="ECO:0007669"/>
    <property type="project" value="UniProtKB-UniRule"/>
</dbReference>
<dbReference type="GO" id="GO:0006353">
    <property type="term" value="P:DNA-templated transcription termination"/>
    <property type="evidence" value="ECO:0007669"/>
    <property type="project" value="UniProtKB-UniRule"/>
</dbReference>
<dbReference type="Pfam" id="PF26594">
    <property type="entry name" value="KH_NusA_2nd"/>
    <property type="match status" value="1"/>
</dbReference>
<dbReference type="InterPro" id="IPR010214">
    <property type="entry name" value="Tscrpt_termin_fac_NusA_C_rpt"/>
</dbReference>
<dbReference type="RefSeq" id="WP_090520688.1">
    <property type="nucleotide sequence ID" value="NZ_FNAH01000001.1"/>
</dbReference>
<dbReference type="GO" id="GO:0005829">
    <property type="term" value="C:cytosol"/>
    <property type="evidence" value="ECO:0007669"/>
    <property type="project" value="TreeGrafter"/>
</dbReference>
<dbReference type="FunFam" id="3.30.300.20:FF:000002">
    <property type="entry name" value="Transcription termination/antitermination protein NusA"/>
    <property type="match status" value="1"/>
</dbReference>
<feature type="compositionally biased region" description="Basic and acidic residues" evidence="8">
    <location>
        <begin position="565"/>
        <end position="574"/>
    </location>
</feature>
<evidence type="ECO:0000256" key="5">
    <source>
        <dbReference type="ARBA" id="ARBA00023015"/>
    </source>
</evidence>
<dbReference type="CDD" id="cd04455">
    <property type="entry name" value="S1_NusA"/>
    <property type="match status" value="1"/>
</dbReference>
<dbReference type="InterPro" id="IPR010213">
    <property type="entry name" value="TF_NusA"/>
</dbReference>
<feature type="domain" description="S1 motif" evidence="9">
    <location>
        <begin position="164"/>
        <end position="228"/>
    </location>
</feature>
<dbReference type="InterPro" id="IPR013735">
    <property type="entry name" value="TF_NusA_N"/>
</dbReference>
<dbReference type="PROSITE" id="PS50126">
    <property type="entry name" value="S1"/>
    <property type="match status" value="1"/>
</dbReference>
<dbReference type="PROSITE" id="PS50084">
    <property type="entry name" value="KH_TYPE_1"/>
    <property type="match status" value="1"/>
</dbReference>
<keyword evidence="1 7" id="KW-0806">Transcription termination</keyword>
<dbReference type="OrthoDB" id="9807233at2"/>
<dbReference type="SMART" id="SM00316">
    <property type="entry name" value="S1"/>
    <property type="match status" value="1"/>
</dbReference>
<dbReference type="InterPro" id="IPR012340">
    <property type="entry name" value="NA-bd_OB-fold"/>
</dbReference>
<dbReference type="Pfam" id="PF08529">
    <property type="entry name" value="NusA_N"/>
    <property type="match status" value="1"/>
</dbReference>
<dbReference type="FunFam" id="3.30.300.20:FF:000005">
    <property type="entry name" value="Transcription termination/antitermination protein NusA"/>
    <property type="match status" value="1"/>
</dbReference>
<dbReference type="InterPro" id="IPR010995">
    <property type="entry name" value="DNA_repair_Rad51/TF_NusA_a-hlx"/>
</dbReference>
<organism evidence="10 11">
    <name type="scientific">Paracoccus isoporae</name>
    <dbReference type="NCBI Taxonomy" id="591205"/>
    <lineage>
        <taxon>Bacteria</taxon>
        <taxon>Pseudomonadati</taxon>
        <taxon>Pseudomonadota</taxon>
        <taxon>Alphaproteobacteria</taxon>
        <taxon>Rhodobacterales</taxon>
        <taxon>Paracoccaceae</taxon>
        <taxon>Paracoccus</taxon>
    </lineage>
</organism>